<name>A0ABY8ATC4_9GAMM</name>
<keyword evidence="2" id="KW-1185">Reference proteome</keyword>
<protein>
    <submittedName>
        <fullName evidence="1">Uncharacterized protein</fullName>
    </submittedName>
</protein>
<proteinExistence type="predicted"/>
<organism evidence="1 2">
    <name type="scientific">Legionella cardiaca</name>
    <dbReference type="NCBI Taxonomy" id="1071983"/>
    <lineage>
        <taxon>Bacteria</taxon>
        <taxon>Pseudomonadati</taxon>
        <taxon>Pseudomonadota</taxon>
        <taxon>Gammaproteobacteria</taxon>
        <taxon>Legionellales</taxon>
        <taxon>Legionellaceae</taxon>
        <taxon>Legionella</taxon>
    </lineage>
</organism>
<accession>A0ABY8ATC4</accession>
<dbReference type="RefSeq" id="WP_275089739.1">
    <property type="nucleotide sequence ID" value="NZ_CP119078.1"/>
</dbReference>
<evidence type="ECO:0000313" key="1">
    <source>
        <dbReference type="EMBL" id="WED43925.1"/>
    </source>
</evidence>
<reference evidence="1 2" key="1">
    <citation type="submission" date="2023-02" db="EMBL/GenBank/DDBJ databases">
        <title>Genome Sequence of L. cardiaca H63T.</title>
        <authorList>
            <person name="Lopez A.E."/>
            <person name="Cianciotto N.P."/>
        </authorList>
    </citation>
    <scope>NUCLEOTIDE SEQUENCE [LARGE SCALE GENOMIC DNA]</scope>
    <source>
        <strain evidence="1 2">H63</strain>
    </source>
</reference>
<evidence type="ECO:0000313" key="2">
    <source>
        <dbReference type="Proteomes" id="UP001222087"/>
    </source>
</evidence>
<sequence length="97" mass="10660">MNKSPISPQDILADGVDYTEFKGVRVRKATVAAFIANIEVLEDVNTSAEDKSQAIRTLMDLAPSIVAIGLPQHVQFKNDFIESIIQEASAKLQEQKC</sequence>
<dbReference type="EMBL" id="CP119078">
    <property type="protein sequence ID" value="WED43925.1"/>
    <property type="molecule type" value="Genomic_DNA"/>
</dbReference>
<dbReference type="Proteomes" id="UP001222087">
    <property type="component" value="Chromosome"/>
</dbReference>
<gene>
    <name evidence="1" type="ORF">PXX05_03840</name>
</gene>